<reference evidence="1" key="1">
    <citation type="submission" date="2021-03" db="EMBL/GenBank/DDBJ databases">
        <authorList>
            <person name="Tagirdzhanova G."/>
        </authorList>
    </citation>
    <scope>NUCLEOTIDE SEQUENCE</scope>
</reference>
<protein>
    <recommendedName>
        <fullName evidence="3">F-box domain-containing protein</fullName>
    </recommendedName>
</protein>
<organism evidence="1 2">
    <name type="scientific">Imshaugia aleurites</name>
    <dbReference type="NCBI Taxonomy" id="172621"/>
    <lineage>
        <taxon>Eukaryota</taxon>
        <taxon>Fungi</taxon>
        <taxon>Dikarya</taxon>
        <taxon>Ascomycota</taxon>
        <taxon>Pezizomycotina</taxon>
        <taxon>Lecanoromycetes</taxon>
        <taxon>OSLEUM clade</taxon>
        <taxon>Lecanoromycetidae</taxon>
        <taxon>Lecanorales</taxon>
        <taxon>Lecanorineae</taxon>
        <taxon>Parmeliaceae</taxon>
        <taxon>Imshaugia</taxon>
    </lineage>
</organism>
<dbReference type="Proteomes" id="UP000664534">
    <property type="component" value="Unassembled WGS sequence"/>
</dbReference>
<dbReference type="EMBL" id="CAJPDT010000081">
    <property type="protein sequence ID" value="CAF9935127.1"/>
    <property type="molecule type" value="Genomic_DNA"/>
</dbReference>
<sequence length="304" mass="34034">MSRPQKALPSASSLGSRHDATSITDLAPELLLQIYQHLEQSCDIIALNSTSQKMCSIWRLNAHLISDVVLPRAIDCYDSALELLDIQQGMQGVDLSSPEPIPTIELREIQQQGKTCVLEARTKGYWGRFSGNIPYQAVLDHNKGITSIAKKASHASSLFERRVLADGIPPPLRYPAHISREVFSASFCRLYILATLESNKAMASCVYSMGTKEVEEMLEVAAYLAWWCPDKDKVFLGVSCRSKKKWQQVGRSAWQCRLDSRWQQAFIEVCKDGGDSPLARHMGHNPWRDLFTGENDDSGEDDDS</sequence>
<dbReference type="AlphaFoldDB" id="A0A8H3G1W4"/>
<evidence type="ECO:0000313" key="1">
    <source>
        <dbReference type="EMBL" id="CAF9935127.1"/>
    </source>
</evidence>
<evidence type="ECO:0000313" key="2">
    <source>
        <dbReference type="Proteomes" id="UP000664534"/>
    </source>
</evidence>
<dbReference type="OrthoDB" id="10438300at2759"/>
<keyword evidence="2" id="KW-1185">Reference proteome</keyword>
<name>A0A8H3G1W4_9LECA</name>
<gene>
    <name evidence="1" type="ORF">IMSHALPRED_010117</name>
</gene>
<accession>A0A8H3G1W4</accession>
<comment type="caution">
    <text evidence="1">The sequence shown here is derived from an EMBL/GenBank/DDBJ whole genome shotgun (WGS) entry which is preliminary data.</text>
</comment>
<proteinExistence type="predicted"/>
<evidence type="ECO:0008006" key="3">
    <source>
        <dbReference type="Google" id="ProtNLM"/>
    </source>
</evidence>